<name>A0ABY4TZN0_9SPHN</name>
<gene>
    <name evidence="1" type="ORF">M9980_10830</name>
</gene>
<organism evidence="1 2">
    <name type="scientific">Sphingomonas donggukensis</name>
    <dbReference type="NCBI Taxonomy" id="2949093"/>
    <lineage>
        <taxon>Bacteria</taxon>
        <taxon>Pseudomonadati</taxon>
        <taxon>Pseudomonadota</taxon>
        <taxon>Alphaproteobacteria</taxon>
        <taxon>Sphingomonadales</taxon>
        <taxon>Sphingomonadaceae</taxon>
        <taxon>Sphingomonas</taxon>
    </lineage>
</organism>
<dbReference type="Proteomes" id="UP001055580">
    <property type="component" value="Chromosome"/>
</dbReference>
<reference evidence="1" key="1">
    <citation type="submission" date="2022-05" db="EMBL/GenBank/DDBJ databases">
        <title>Sphingomonas sp. strain RMG20 Genome sequencing and assembly.</title>
        <authorList>
            <person name="Kim I."/>
        </authorList>
    </citation>
    <scope>NUCLEOTIDE SEQUENCE</scope>
    <source>
        <strain evidence="1">RMG20</strain>
    </source>
</reference>
<proteinExistence type="predicted"/>
<dbReference type="EMBL" id="CP098401">
    <property type="protein sequence ID" value="URW77022.1"/>
    <property type="molecule type" value="Genomic_DNA"/>
</dbReference>
<protein>
    <submittedName>
        <fullName evidence="1">Uncharacterized protein</fullName>
    </submittedName>
</protein>
<keyword evidence="2" id="KW-1185">Reference proteome</keyword>
<accession>A0ABY4TZN0</accession>
<dbReference type="RefSeq" id="WP_250754893.1">
    <property type="nucleotide sequence ID" value="NZ_CP098401.1"/>
</dbReference>
<evidence type="ECO:0000313" key="1">
    <source>
        <dbReference type="EMBL" id="URW77022.1"/>
    </source>
</evidence>
<evidence type="ECO:0000313" key="2">
    <source>
        <dbReference type="Proteomes" id="UP001055580"/>
    </source>
</evidence>
<sequence length="34" mass="3840">MSQAQTASVRSITEKAVETRLRPARIKPNEMLAR</sequence>